<organism evidence="2 3">
    <name type="scientific">Trichocoleus desertorum GB2-A4</name>
    <dbReference type="NCBI Taxonomy" id="2933944"/>
    <lineage>
        <taxon>Bacteria</taxon>
        <taxon>Bacillati</taxon>
        <taxon>Cyanobacteriota</taxon>
        <taxon>Cyanophyceae</taxon>
        <taxon>Leptolyngbyales</taxon>
        <taxon>Trichocoleusaceae</taxon>
        <taxon>Trichocoleus</taxon>
    </lineage>
</organism>
<keyword evidence="3" id="KW-1185">Reference proteome</keyword>
<feature type="transmembrane region" description="Helical" evidence="1">
    <location>
        <begin position="122"/>
        <end position="141"/>
    </location>
</feature>
<comment type="caution">
    <text evidence="2">The sequence shown here is derived from an EMBL/GenBank/DDBJ whole genome shotgun (WGS) entry which is preliminary data.</text>
</comment>
<evidence type="ECO:0000313" key="2">
    <source>
        <dbReference type="EMBL" id="MEP0818390.1"/>
    </source>
</evidence>
<keyword evidence="1" id="KW-0812">Transmembrane</keyword>
<dbReference type="InterPro" id="IPR008875">
    <property type="entry name" value="TraX"/>
</dbReference>
<keyword evidence="1" id="KW-0472">Membrane</keyword>
<feature type="transmembrane region" description="Helical" evidence="1">
    <location>
        <begin position="192"/>
        <end position="208"/>
    </location>
</feature>
<proteinExistence type="predicted"/>
<evidence type="ECO:0000256" key="1">
    <source>
        <dbReference type="SAM" id="Phobius"/>
    </source>
</evidence>
<accession>A0ABV0JBB2</accession>
<dbReference type="Pfam" id="PF05857">
    <property type="entry name" value="TraX"/>
    <property type="match status" value="1"/>
</dbReference>
<feature type="transmembrane region" description="Helical" evidence="1">
    <location>
        <begin position="85"/>
        <end position="102"/>
    </location>
</feature>
<feature type="transmembrane region" description="Helical" evidence="1">
    <location>
        <begin position="12"/>
        <end position="28"/>
    </location>
</feature>
<reference evidence="2 3" key="1">
    <citation type="submission" date="2022-04" db="EMBL/GenBank/DDBJ databases">
        <title>Positive selection, recombination, and allopatry shape intraspecific diversity of widespread and dominant cyanobacteria.</title>
        <authorList>
            <person name="Wei J."/>
            <person name="Shu W."/>
            <person name="Hu C."/>
        </authorList>
    </citation>
    <scope>NUCLEOTIDE SEQUENCE [LARGE SCALE GENOMIC DNA]</scope>
    <source>
        <strain evidence="2 3">GB2-A4</strain>
    </source>
</reference>
<feature type="transmembrane region" description="Helical" evidence="1">
    <location>
        <begin position="147"/>
        <end position="180"/>
    </location>
</feature>
<gene>
    <name evidence="2" type="ORF">NC998_14920</name>
</gene>
<sequence>MQLQLNNFHIKLLAAIFMVIDHVGVVFFPNVLAFRVVGRLSFPLFAWLLTQGEQHTRNIERYLIRLLLLGIVSQPLYVVALQGEFLNILFTLMLGVAMLRLCRRYPEQRYWIWAASMMAAELLKFEYGAYGLAIVGLLSQFRSNYYWWGIWLGLHLFLAIASSNFGLFQLPAVVTPLLLLITNQQKGPTVRWFYTFYPTHLLLIWAIARSQ</sequence>
<keyword evidence="1" id="KW-1133">Transmembrane helix</keyword>
<protein>
    <submittedName>
        <fullName evidence="2">Conjugal transfer protein TraX</fullName>
    </submittedName>
</protein>
<dbReference type="RefSeq" id="WP_199299274.1">
    <property type="nucleotide sequence ID" value="NZ_JAMPKM010000008.1"/>
</dbReference>
<dbReference type="Proteomes" id="UP001464891">
    <property type="component" value="Unassembled WGS sequence"/>
</dbReference>
<name>A0ABV0JBB2_9CYAN</name>
<evidence type="ECO:0000313" key="3">
    <source>
        <dbReference type="Proteomes" id="UP001464891"/>
    </source>
</evidence>
<dbReference type="EMBL" id="JAMPKM010000008">
    <property type="protein sequence ID" value="MEP0818390.1"/>
    <property type="molecule type" value="Genomic_DNA"/>
</dbReference>